<feature type="region of interest" description="Disordered" evidence="2">
    <location>
        <begin position="463"/>
        <end position="630"/>
    </location>
</feature>
<keyword evidence="4" id="KW-1185">Reference proteome</keyword>
<feature type="compositionally biased region" description="Polar residues" evidence="2">
    <location>
        <begin position="557"/>
        <end position="584"/>
    </location>
</feature>
<feature type="compositionally biased region" description="Low complexity" evidence="2">
    <location>
        <begin position="595"/>
        <end position="607"/>
    </location>
</feature>
<feature type="compositionally biased region" description="Polar residues" evidence="2">
    <location>
        <begin position="475"/>
        <end position="498"/>
    </location>
</feature>
<sequence>MSKRPATPSRHLPPSPQRRRLDVSLEQENSSETDGQAVNEILREPTQADRATLGHVGFARFASSPAVFGASSWTTPSRNTPTPSVFGQLSNPLRDKEAISQSSNALHATNSTIDFTSLSNEVRSQKTALERIVSEKKKREDSLRELHMKLVAQAKSELENARKERQLLEKDVEGLKDEKKRLADEVEALRSGTALRDEVKKLGERMGGEIRLLREEVGILRSDFAIFRESRCGHREGAMDGVNVTASAAPSPSQGTVPPTQPARSAAIHAASSTSVTEGSPPRTTGIEKPTSGATDSNPTSGQPTTCPSFQMASFTGPVAATSSASALVQPISSATPVPNNGNSTQLSVNASQAPQLLPKPQVFPVANPVPVSTAAPVTNAPQGSTGDSGNTRSVSGLSPKPNALLAANAPSVVTMQSKSLPTVLSISPASVPMNVSSSASTPPSPLPASGIALTSSQQLRVNPMFGNSGVPRPTSFTAASPNVASPGSAFPSSQRPKTNPIFGTFGASAPRNTTPISSGIAPPLGFDGLGQPVETPNAPGASGSDSGLSSSQSESIVKNTTPSTPAVPATGTSQGLPNTSHTATAKCMQKKADTSPPSFPTAAPSSLGQPGTSPVDAERFSVVADLNGE</sequence>
<feature type="compositionally biased region" description="Polar residues" evidence="2">
    <location>
        <begin position="292"/>
        <end position="311"/>
    </location>
</feature>
<evidence type="ECO:0000256" key="2">
    <source>
        <dbReference type="SAM" id="MobiDB-lite"/>
    </source>
</evidence>
<evidence type="ECO:0008006" key="5">
    <source>
        <dbReference type="Google" id="ProtNLM"/>
    </source>
</evidence>
<name>A0AAW0B867_9AGAR</name>
<organism evidence="3 4">
    <name type="scientific">Paramarasmius palmivorus</name>
    <dbReference type="NCBI Taxonomy" id="297713"/>
    <lineage>
        <taxon>Eukaryota</taxon>
        <taxon>Fungi</taxon>
        <taxon>Dikarya</taxon>
        <taxon>Basidiomycota</taxon>
        <taxon>Agaricomycotina</taxon>
        <taxon>Agaricomycetes</taxon>
        <taxon>Agaricomycetidae</taxon>
        <taxon>Agaricales</taxon>
        <taxon>Marasmiineae</taxon>
        <taxon>Marasmiaceae</taxon>
        <taxon>Paramarasmius</taxon>
    </lineage>
</organism>
<feature type="compositionally biased region" description="Polar residues" evidence="2">
    <location>
        <begin position="26"/>
        <end position="36"/>
    </location>
</feature>
<evidence type="ECO:0000313" key="4">
    <source>
        <dbReference type="Proteomes" id="UP001383192"/>
    </source>
</evidence>
<dbReference type="AlphaFoldDB" id="A0AAW0B867"/>
<feature type="coiled-coil region" evidence="1">
    <location>
        <begin position="144"/>
        <end position="192"/>
    </location>
</feature>
<feature type="compositionally biased region" description="Polar residues" evidence="2">
    <location>
        <begin position="376"/>
        <end position="397"/>
    </location>
</feature>
<dbReference type="EMBL" id="JAYKXP010000154">
    <property type="protein sequence ID" value="KAK7022038.1"/>
    <property type="molecule type" value="Genomic_DNA"/>
</dbReference>
<proteinExistence type="predicted"/>
<gene>
    <name evidence="3" type="ORF">VNI00_017073</name>
</gene>
<comment type="caution">
    <text evidence="3">The sequence shown here is derived from an EMBL/GenBank/DDBJ whole genome shotgun (WGS) entry which is preliminary data.</text>
</comment>
<feature type="compositionally biased region" description="Polar residues" evidence="2">
    <location>
        <begin position="244"/>
        <end position="258"/>
    </location>
</feature>
<dbReference type="Proteomes" id="UP001383192">
    <property type="component" value="Unassembled WGS sequence"/>
</dbReference>
<keyword evidence="1" id="KW-0175">Coiled coil</keyword>
<evidence type="ECO:0000313" key="3">
    <source>
        <dbReference type="EMBL" id="KAK7022038.1"/>
    </source>
</evidence>
<protein>
    <recommendedName>
        <fullName evidence="5">Proteophosphoglycan ppg4</fullName>
    </recommendedName>
</protein>
<feature type="region of interest" description="Disordered" evidence="2">
    <location>
        <begin position="1"/>
        <end position="37"/>
    </location>
</feature>
<reference evidence="3 4" key="1">
    <citation type="submission" date="2024-01" db="EMBL/GenBank/DDBJ databases">
        <title>A draft genome for a cacao thread blight-causing isolate of Paramarasmius palmivorus.</title>
        <authorList>
            <person name="Baruah I.K."/>
            <person name="Bukari Y."/>
            <person name="Amoako-Attah I."/>
            <person name="Meinhardt L.W."/>
            <person name="Bailey B.A."/>
            <person name="Cohen S.P."/>
        </authorList>
    </citation>
    <scope>NUCLEOTIDE SEQUENCE [LARGE SCALE GENOMIC DNA]</scope>
    <source>
        <strain evidence="3 4">GH-12</strain>
    </source>
</reference>
<evidence type="ECO:0000256" key="1">
    <source>
        <dbReference type="SAM" id="Coils"/>
    </source>
</evidence>
<feature type="region of interest" description="Disordered" evidence="2">
    <location>
        <begin position="244"/>
        <end position="311"/>
    </location>
</feature>
<feature type="region of interest" description="Disordered" evidence="2">
    <location>
        <begin position="374"/>
        <end position="403"/>
    </location>
</feature>
<accession>A0AAW0B867</accession>
<feature type="compositionally biased region" description="Low complexity" evidence="2">
    <location>
        <begin position="541"/>
        <end position="556"/>
    </location>
</feature>